<evidence type="ECO:0000313" key="7">
    <source>
        <dbReference type="EMBL" id="MDC0745953.1"/>
    </source>
</evidence>
<evidence type="ECO:0000256" key="2">
    <source>
        <dbReference type="ARBA" id="ARBA00023136"/>
    </source>
</evidence>
<evidence type="ECO:0000313" key="8">
    <source>
        <dbReference type="Proteomes" id="UP001221411"/>
    </source>
</evidence>
<evidence type="ECO:0000256" key="1">
    <source>
        <dbReference type="ARBA" id="ARBA00004442"/>
    </source>
</evidence>
<dbReference type="InterPro" id="IPR028974">
    <property type="entry name" value="TSP_type-3_rpt"/>
</dbReference>
<dbReference type="SUPFAM" id="SSF103647">
    <property type="entry name" value="TSP type-3 repeat"/>
    <property type="match status" value="1"/>
</dbReference>
<dbReference type="Proteomes" id="UP001221411">
    <property type="component" value="Unassembled WGS sequence"/>
</dbReference>
<dbReference type="InterPro" id="IPR006664">
    <property type="entry name" value="OMP_bac"/>
</dbReference>
<evidence type="ECO:0000256" key="4">
    <source>
        <dbReference type="PROSITE-ProRule" id="PRU00473"/>
    </source>
</evidence>
<protein>
    <submittedName>
        <fullName evidence="7">OmpA family protein</fullName>
    </submittedName>
</protein>
<dbReference type="Pfam" id="PF00691">
    <property type="entry name" value="OmpA"/>
    <property type="match status" value="1"/>
</dbReference>
<evidence type="ECO:0000259" key="6">
    <source>
        <dbReference type="PROSITE" id="PS51123"/>
    </source>
</evidence>
<keyword evidence="3" id="KW-0998">Cell outer membrane</keyword>
<reference evidence="7 8" key="1">
    <citation type="submission" date="2022-11" db="EMBL/GenBank/DDBJ databases">
        <title>Minimal conservation of predation-associated metabolite biosynthetic gene clusters underscores biosynthetic potential of Myxococcota including descriptions for ten novel species: Archangium lansinium sp. nov., Myxococcus landrumus sp. nov., Nannocystis bai.</title>
        <authorList>
            <person name="Ahearne A."/>
            <person name="Stevens C."/>
            <person name="Dowd S."/>
        </authorList>
    </citation>
    <scope>NUCLEOTIDE SEQUENCE [LARGE SCALE GENOMIC DNA]</scope>
    <source>
        <strain evidence="7 8">RJM3</strain>
    </source>
</reference>
<dbReference type="InterPro" id="IPR036737">
    <property type="entry name" value="OmpA-like_sf"/>
</dbReference>
<dbReference type="InterPro" id="IPR006665">
    <property type="entry name" value="OmpA-like"/>
</dbReference>
<dbReference type="SUPFAM" id="SSF103088">
    <property type="entry name" value="OmpA-like"/>
    <property type="match status" value="1"/>
</dbReference>
<feature type="compositionally biased region" description="Acidic residues" evidence="5">
    <location>
        <begin position="232"/>
        <end position="248"/>
    </location>
</feature>
<feature type="domain" description="OmpA-like" evidence="6">
    <location>
        <begin position="285"/>
        <end position="402"/>
    </location>
</feature>
<gene>
    <name evidence="7" type="ORF">POL67_31785</name>
</gene>
<dbReference type="PANTHER" id="PTHR30329">
    <property type="entry name" value="STATOR ELEMENT OF FLAGELLAR MOTOR COMPLEX"/>
    <property type="match status" value="1"/>
</dbReference>
<dbReference type="Gene3D" id="3.30.1330.60">
    <property type="entry name" value="OmpA-like domain"/>
    <property type="match status" value="1"/>
</dbReference>
<feature type="region of interest" description="Disordered" evidence="5">
    <location>
        <begin position="122"/>
        <end position="257"/>
    </location>
</feature>
<feature type="compositionally biased region" description="Acidic residues" evidence="5">
    <location>
        <begin position="166"/>
        <end position="179"/>
    </location>
</feature>
<dbReference type="EMBL" id="JAQNDO010000001">
    <property type="protein sequence ID" value="MDC0745953.1"/>
    <property type="molecule type" value="Genomic_DNA"/>
</dbReference>
<evidence type="ECO:0000256" key="5">
    <source>
        <dbReference type="SAM" id="MobiDB-lite"/>
    </source>
</evidence>
<organism evidence="7 8">
    <name type="scientific">Polyangium mundeleinium</name>
    <dbReference type="NCBI Taxonomy" id="2995306"/>
    <lineage>
        <taxon>Bacteria</taxon>
        <taxon>Pseudomonadati</taxon>
        <taxon>Myxococcota</taxon>
        <taxon>Polyangia</taxon>
        <taxon>Polyangiales</taxon>
        <taxon>Polyangiaceae</taxon>
        <taxon>Polyangium</taxon>
    </lineage>
</organism>
<dbReference type="InterPro" id="IPR050330">
    <property type="entry name" value="Bact_OuterMem_StrucFunc"/>
</dbReference>
<comment type="subcellular location">
    <subcellularLocation>
        <location evidence="1">Cell outer membrane</location>
    </subcellularLocation>
</comment>
<feature type="compositionally biased region" description="Pro residues" evidence="5">
    <location>
        <begin position="129"/>
        <end position="140"/>
    </location>
</feature>
<dbReference type="CDD" id="cd07185">
    <property type="entry name" value="OmpA_C-like"/>
    <property type="match status" value="1"/>
</dbReference>
<evidence type="ECO:0000256" key="3">
    <source>
        <dbReference type="ARBA" id="ARBA00023237"/>
    </source>
</evidence>
<proteinExistence type="predicted"/>
<feature type="compositionally biased region" description="Acidic residues" evidence="5">
    <location>
        <begin position="200"/>
        <end position="220"/>
    </location>
</feature>
<sequence>MKSTRGATKMQKPARRPADRSYGRWALPALVVMAIGQASCSQVSVMRGDIEGLTKVAGQAERNGAIRCAPRELATAKSHLTFAETELDQGFLFKAKAHLDIARANAHAAYDLSPPQKCAERGFVEDEAPPPPPPPPPPPGDCDGDGYLDPQDTKCPCEAETWNGFQDEDGCPDDPDTDGDGIPNAKDSCVLVPEDKDGYLDDDGCPELDNDLDGILDDADKDPSTGKSCANEPEDPDGYEDVDGCPEPDNDKDTVPDLEDQCPNEPGVVGGDKPGCPKKPSLVIVTEKEIKITQQIHFEFDKDKIKPDSYAILDAVAQVLQDNPKIKIEIQGHTDNKGAAAYNKKLSDRRAAAVLKYLVAKGIDPSRLTSHGYGMEIPIVPNTTDQNRALNRRVQFVRTEGQK</sequence>
<accession>A0ABT5EXN7</accession>
<dbReference type="RefSeq" id="WP_271923971.1">
    <property type="nucleotide sequence ID" value="NZ_JAQNDO010000001.1"/>
</dbReference>
<dbReference type="PRINTS" id="PR01021">
    <property type="entry name" value="OMPADOMAIN"/>
</dbReference>
<keyword evidence="8" id="KW-1185">Reference proteome</keyword>
<name>A0ABT5EXN7_9BACT</name>
<comment type="caution">
    <text evidence="7">The sequence shown here is derived from an EMBL/GenBank/DDBJ whole genome shotgun (WGS) entry which is preliminary data.</text>
</comment>
<dbReference type="PROSITE" id="PS51123">
    <property type="entry name" value="OMPA_2"/>
    <property type="match status" value="1"/>
</dbReference>
<keyword evidence="2 4" id="KW-0472">Membrane</keyword>
<dbReference type="PANTHER" id="PTHR30329:SF21">
    <property type="entry name" value="LIPOPROTEIN YIAD-RELATED"/>
    <property type="match status" value="1"/>
</dbReference>